<name>E9CSU1_COCPS</name>
<sequence>MPRREDADLAPQKRGRALNNLAATDLWIIPGKMLLQRYSTKPGFKILSPQQAGPGPCSYCFVGEKFHRLVGRVCKFFNGLHKLLGSKMSTHLSVGHVVIVQYSDSWKPMSLIVVRLRWRRELSNVRSWR</sequence>
<reference evidence="2" key="2">
    <citation type="submission" date="2010-03" db="EMBL/GenBank/DDBJ databases">
        <title>The genome sequence of Coccidioides posadasii strain Silveira.</title>
        <authorList>
            <consortium name="The Broad Institute Genome Sequencing Center for Infectious Disease"/>
            <person name="Neafsey D."/>
            <person name="Orbach M."/>
            <person name="Henn M.R."/>
            <person name="Cole G.T."/>
            <person name="Galgiani J."/>
            <person name="Gardner M.J."/>
            <person name="Kirkland T.N."/>
            <person name="Taylor J.W."/>
            <person name="Young S.K."/>
            <person name="Zeng Q."/>
            <person name="Koehrsen M."/>
            <person name="Alvarado L."/>
            <person name="Berlin A."/>
            <person name="Borenstein D."/>
            <person name="Chapman S.B."/>
            <person name="Chen Z."/>
            <person name="Engels R."/>
            <person name="Freedman E."/>
            <person name="Gellesch M."/>
            <person name="Goldberg J."/>
            <person name="Griggs A."/>
            <person name="Gujja S."/>
            <person name="Heilman E."/>
            <person name="Heiman D."/>
            <person name="Howarth C."/>
            <person name="Jen D."/>
            <person name="Larson L."/>
            <person name="Mehta T."/>
            <person name="Neiman D."/>
            <person name="Park D."/>
            <person name="Pearson M."/>
            <person name="Richards J."/>
            <person name="Roberts A."/>
            <person name="Saif S."/>
            <person name="Shea T."/>
            <person name="Shenoy N."/>
            <person name="Sisk P."/>
            <person name="Stolte C."/>
            <person name="Sykes S."/>
            <person name="Walk T."/>
            <person name="White J."/>
            <person name="Yandava C."/>
            <person name="Haas B."/>
            <person name="Nusbaum C."/>
            <person name="Birren B."/>
        </authorList>
    </citation>
    <scope>NUCLEOTIDE SEQUENCE [LARGE SCALE GENOMIC DNA]</scope>
    <source>
        <strain evidence="2">RMSCC 757 / Silveira</strain>
    </source>
</reference>
<protein>
    <submittedName>
        <fullName evidence="1">Predicted protein</fullName>
    </submittedName>
</protein>
<dbReference type="VEuPathDB" id="FungiDB:CPSG_00650"/>
<organism evidence="2">
    <name type="scientific">Coccidioides posadasii (strain RMSCC 757 / Silveira)</name>
    <name type="common">Valley fever fungus</name>
    <dbReference type="NCBI Taxonomy" id="443226"/>
    <lineage>
        <taxon>Eukaryota</taxon>
        <taxon>Fungi</taxon>
        <taxon>Dikarya</taxon>
        <taxon>Ascomycota</taxon>
        <taxon>Pezizomycotina</taxon>
        <taxon>Eurotiomycetes</taxon>
        <taxon>Eurotiomycetidae</taxon>
        <taxon>Onygenales</taxon>
        <taxon>Onygenaceae</taxon>
        <taxon>Coccidioides</taxon>
    </lineage>
</organism>
<dbReference type="EMBL" id="GL636486">
    <property type="protein sequence ID" value="EFW22751.1"/>
    <property type="molecule type" value="Genomic_DNA"/>
</dbReference>
<dbReference type="Proteomes" id="UP000002497">
    <property type="component" value="Unassembled WGS sequence"/>
</dbReference>
<accession>E9CSU1</accession>
<proteinExistence type="predicted"/>
<gene>
    <name evidence="1" type="ORF">CPSG_00650</name>
</gene>
<evidence type="ECO:0000313" key="1">
    <source>
        <dbReference type="EMBL" id="EFW22751.1"/>
    </source>
</evidence>
<evidence type="ECO:0000313" key="2">
    <source>
        <dbReference type="Proteomes" id="UP000002497"/>
    </source>
</evidence>
<dbReference type="OMA" id="DSWKPMS"/>
<reference evidence="2" key="1">
    <citation type="journal article" date="2010" name="Genome Res.">
        <title>Population genomic sequencing of Coccidioides fungi reveals recent hybridization and transposon control.</title>
        <authorList>
            <person name="Neafsey D.E."/>
            <person name="Barker B.M."/>
            <person name="Sharpton T.J."/>
            <person name="Stajich J.E."/>
            <person name="Park D.J."/>
            <person name="Whiston E."/>
            <person name="Hung C.-Y."/>
            <person name="McMahan C."/>
            <person name="White J."/>
            <person name="Sykes S."/>
            <person name="Heiman D."/>
            <person name="Young S."/>
            <person name="Zeng Q."/>
            <person name="Abouelleil A."/>
            <person name="Aftuck L."/>
            <person name="Bessette D."/>
            <person name="Brown A."/>
            <person name="FitzGerald M."/>
            <person name="Lui A."/>
            <person name="Macdonald J.P."/>
            <person name="Priest M."/>
            <person name="Orbach M.J."/>
            <person name="Galgiani J.N."/>
            <person name="Kirkland T.N."/>
            <person name="Cole G.T."/>
            <person name="Birren B.W."/>
            <person name="Henn M.R."/>
            <person name="Taylor J.W."/>
            <person name="Rounsley S.D."/>
        </authorList>
    </citation>
    <scope>NUCLEOTIDE SEQUENCE [LARGE SCALE GENOMIC DNA]</scope>
    <source>
        <strain evidence="2">RMSCC 757 / Silveira</strain>
    </source>
</reference>
<dbReference type="HOGENOM" id="CLU_1948625_0_0_1"/>
<dbReference type="AlphaFoldDB" id="E9CSU1"/>
<keyword evidence="2" id="KW-1185">Reference proteome</keyword>